<evidence type="ECO:0000313" key="2">
    <source>
        <dbReference type="EMBL" id="HIZ58658.1"/>
    </source>
</evidence>
<dbReference type="Proteomes" id="UP000824065">
    <property type="component" value="Unassembled WGS sequence"/>
</dbReference>
<comment type="caution">
    <text evidence="2">The sequence shown here is derived from an EMBL/GenBank/DDBJ whole genome shotgun (WGS) entry which is preliminary data.</text>
</comment>
<dbReference type="AlphaFoldDB" id="A0A9D2FHN1"/>
<organism evidence="2 3">
    <name type="scientific">Candidatus Faecalibacterium gallistercoris</name>
    <dbReference type="NCBI Taxonomy" id="2838579"/>
    <lineage>
        <taxon>Bacteria</taxon>
        <taxon>Bacillati</taxon>
        <taxon>Bacillota</taxon>
        <taxon>Clostridia</taxon>
        <taxon>Eubacteriales</taxon>
        <taxon>Oscillospiraceae</taxon>
        <taxon>Faecalibacterium</taxon>
    </lineage>
</organism>
<evidence type="ECO:0000256" key="1">
    <source>
        <dbReference type="SAM" id="MobiDB-lite"/>
    </source>
</evidence>
<feature type="region of interest" description="Disordered" evidence="1">
    <location>
        <begin position="60"/>
        <end position="91"/>
    </location>
</feature>
<reference evidence="2" key="2">
    <citation type="submission" date="2021-04" db="EMBL/GenBank/DDBJ databases">
        <authorList>
            <person name="Gilroy R."/>
        </authorList>
    </citation>
    <scope>NUCLEOTIDE SEQUENCE</scope>
    <source>
        <strain evidence="2">ChiBcec16-3735</strain>
    </source>
</reference>
<reference evidence="2" key="1">
    <citation type="journal article" date="2021" name="PeerJ">
        <title>Extensive microbial diversity within the chicken gut microbiome revealed by metagenomics and culture.</title>
        <authorList>
            <person name="Gilroy R."/>
            <person name="Ravi A."/>
            <person name="Getino M."/>
            <person name="Pursley I."/>
            <person name="Horton D.L."/>
            <person name="Alikhan N.F."/>
            <person name="Baker D."/>
            <person name="Gharbi K."/>
            <person name="Hall N."/>
            <person name="Watson M."/>
            <person name="Adriaenssens E.M."/>
            <person name="Foster-Nyarko E."/>
            <person name="Jarju S."/>
            <person name="Secka A."/>
            <person name="Antonio M."/>
            <person name="Oren A."/>
            <person name="Chaudhuri R.R."/>
            <person name="La Ragione R."/>
            <person name="Hildebrand F."/>
            <person name="Pallen M.J."/>
        </authorList>
    </citation>
    <scope>NUCLEOTIDE SEQUENCE</scope>
    <source>
        <strain evidence="2">ChiBcec16-3735</strain>
    </source>
</reference>
<name>A0A9D2FHN1_9FIRM</name>
<gene>
    <name evidence="2" type="ORF">H9725_08835</name>
</gene>
<evidence type="ECO:0000313" key="3">
    <source>
        <dbReference type="Proteomes" id="UP000824065"/>
    </source>
</evidence>
<sequence length="91" mass="9740">MKCLLWKCWILTVALALVLVLGAFAEGTMSLPLAAALCLAGYRILRAAWAAEQRAERQAARRATRRRAPAAAGHSRPASGEAARPDSLRVA</sequence>
<accession>A0A9D2FHN1</accession>
<dbReference type="EMBL" id="DXBJ01000067">
    <property type="protein sequence ID" value="HIZ58658.1"/>
    <property type="molecule type" value="Genomic_DNA"/>
</dbReference>
<proteinExistence type="predicted"/>
<protein>
    <submittedName>
        <fullName evidence="2">Uncharacterized protein</fullName>
    </submittedName>
</protein>